<organism evidence="1">
    <name type="scientific">Dulem virus 176</name>
    <dbReference type="NCBI Taxonomy" id="3145653"/>
    <lineage>
        <taxon>Viruses</taxon>
        <taxon>Monodnaviria</taxon>
        <taxon>Sangervirae</taxon>
        <taxon>Phixviricota</taxon>
        <taxon>Malgrandaviricetes</taxon>
        <taxon>Petitvirales</taxon>
        <taxon>Microviridae</taxon>
        <taxon>Microvirus</taxon>
    </lineage>
</organism>
<proteinExistence type="predicted"/>
<accession>A0AAU8B8P9</accession>
<protein>
    <submittedName>
        <fullName evidence="1">Uncharacterized protein</fullName>
    </submittedName>
</protein>
<reference evidence="1" key="1">
    <citation type="submission" date="2024-03" db="EMBL/GenBank/DDBJ databases">
        <title>Diverse circular DNA viruses in blood, oral, and fecal samples of captive lemurs.</title>
        <authorList>
            <person name="Paietta E.N."/>
            <person name="Kraberger S."/>
            <person name="Lund M.C."/>
            <person name="Custer J.M."/>
            <person name="Vargas K.M."/>
            <person name="Ehmke E.E."/>
            <person name="Yoder A.D."/>
            <person name="Varsani A."/>
        </authorList>
    </citation>
    <scope>NUCLEOTIDE SEQUENCE</scope>
    <source>
        <strain evidence="1">Duke_27FF_1819</strain>
    </source>
</reference>
<dbReference type="EMBL" id="PP511779">
    <property type="protein sequence ID" value="XCD07302.1"/>
    <property type="molecule type" value="Genomic_DNA"/>
</dbReference>
<evidence type="ECO:0000313" key="1">
    <source>
        <dbReference type="EMBL" id="XCD07302.1"/>
    </source>
</evidence>
<sequence length="103" mass="12035">MSNYFAEGIPSENAEKYFSTYFPCLRTDNHIVYTMRYLFRSPTDENKSVSVRFLSGTLEEHKRYLTAILAPVLELSVSVEYLNEVHMESYFSLNEATFKNLEV</sequence>
<name>A0AAU8B8P9_9VIRU</name>